<accession>R7UL71</accession>
<dbReference type="EMBL" id="KB300045">
    <property type="protein sequence ID" value="ELU07289.1"/>
    <property type="molecule type" value="Genomic_DNA"/>
</dbReference>
<dbReference type="Proteomes" id="UP000014760">
    <property type="component" value="Unassembled WGS sequence"/>
</dbReference>
<reference evidence="2" key="3">
    <citation type="submission" date="2015-06" db="UniProtKB">
        <authorList>
            <consortium name="EnsemblMetazoa"/>
        </authorList>
    </citation>
    <scope>IDENTIFICATION</scope>
</reference>
<organism evidence="1">
    <name type="scientific">Capitella teleta</name>
    <name type="common">Polychaete worm</name>
    <dbReference type="NCBI Taxonomy" id="283909"/>
    <lineage>
        <taxon>Eukaryota</taxon>
        <taxon>Metazoa</taxon>
        <taxon>Spiralia</taxon>
        <taxon>Lophotrochozoa</taxon>
        <taxon>Annelida</taxon>
        <taxon>Polychaeta</taxon>
        <taxon>Sedentaria</taxon>
        <taxon>Scolecida</taxon>
        <taxon>Capitellidae</taxon>
        <taxon>Capitella</taxon>
    </lineage>
</organism>
<proteinExistence type="predicted"/>
<protein>
    <recommendedName>
        <fullName evidence="4">Endonuclease/exonuclease/phosphatase domain-containing protein</fullName>
    </recommendedName>
</protein>
<dbReference type="AlphaFoldDB" id="R7UL71"/>
<gene>
    <name evidence="1" type="ORF">CAPTEDRAFT_185936</name>
</gene>
<evidence type="ECO:0000313" key="2">
    <source>
        <dbReference type="EnsemblMetazoa" id="CapteP185936"/>
    </source>
</evidence>
<dbReference type="EMBL" id="AMQN01043107">
    <property type="status" value="NOT_ANNOTATED_CDS"/>
    <property type="molecule type" value="Genomic_DNA"/>
</dbReference>
<reference evidence="3" key="1">
    <citation type="submission" date="2012-12" db="EMBL/GenBank/DDBJ databases">
        <authorList>
            <person name="Hellsten U."/>
            <person name="Grimwood J."/>
            <person name="Chapman J.A."/>
            <person name="Shapiro H."/>
            <person name="Aerts A."/>
            <person name="Otillar R.P."/>
            <person name="Terry A.Y."/>
            <person name="Boore J.L."/>
            <person name="Simakov O."/>
            <person name="Marletaz F."/>
            <person name="Cho S.-J."/>
            <person name="Edsinger-Gonzales E."/>
            <person name="Havlak P."/>
            <person name="Kuo D.-H."/>
            <person name="Larsson T."/>
            <person name="Lv J."/>
            <person name="Arendt D."/>
            <person name="Savage R."/>
            <person name="Osoegawa K."/>
            <person name="de Jong P."/>
            <person name="Lindberg D.R."/>
            <person name="Seaver E.C."/>
            <person name="Weisblat D.A."/>
            <person name="Putnam N.H."/>
            <person name="Grigoriev I.V."/>
            <person name="Rokhsar D.S."/>
        </authorList>
    </citation>
    <scope>NUCLEOTIDE SEQUENCE</scope>
    <source>
        <strain evidence="3">I ESC-2004</strain>
    </source>
</reference>
<evidence type="ECO:0008006" key="4">
    <source>
        <dbReference type="Google" id="ProtNLM"/>
    </source>
</evidence>
<evidence type="ECO:0000313" key="3">
    <source>
        <dbReference type="Proteomes" id="UP000014760"/>
    </source>
</evidence>
<dbReference type="HOGENOM" id="CLU_1541575_0_0_1"/>
<dbReference type="OrthoDB" id="7476844at2759"/>
<dbReference type="EnsemblMetazoa" id="CapteT185936">
    <property type="protein sequence ID" value="CapteP185936"/>
    <property type="gene ID" value="CapteG185936"/>
</dbReference>
<evidence type="ECO:0000313" key="1">
    <source>
        <dbReference type="EMBL" id="ELU07289.1"/>
    </source>
</evidence>
<keyword evidence="3" id="KW-1185">Reference proteome</keyword>
<sequence length="174" mass="19749">MTISEINRIETAIFAYKWKFSLLPTLFDRFFSLRSDTHSRQTRSAQTFNLIKCRTETRKRSLAFRAAALLNRIYELNVITFSTIIKSGMDPKVIRCGRPSGGLAISTKESSKLSLFLIACSDEYEEVLAEIESIVDMQNDIDNVLVAGDLNTDISRDNSAHTLLLLDFCDRLDL</sequence>
<reference evidence="1 3" key="2">
    <citation type="journal article" date="2013" name="Nature">
        <title>Insights into bilaterian evolution from three spiralian genomes.</title>
        <authorList>
            <person name="Simakov O."/>
            <person name="Marletaz F."/>
            <person name="Cho S.J."/>
            <person name="Edsinger-Gonzales E."/>
            <person name="Havlak P."/>
            <person name="Hellsten U."/>
            <person name="Kuo D.H."/>
            <person name="Larsson T."/>
            <person name="Lv J."/>
            <person name="Arendt D."/>
            <person name="Savage R."/>
            <person name="Osoegawa K."/>
            <person name="de Jong P."/>
            <person name="Grimwood J."/>
            <person name="Chapman J.A."/>
            <person name="Shapiro H."/>
            <person name="Aerts A."/>
            <person name="Otillar R.P."/>
            <person name="Terry A.Y."/>
            <person name="Boore J.L."/>
            <person name="Grigoriev I.V."/>
            <person name="Lindberg D.R."/>
            <person name="Seaver E.C."/>
            <person name="Weisblat D.A."/>
            <person name="Putnam N.H."/>
            <person name="Rokhsar D.S."/>
        </authorList>
    </citation>
    <scope>NUCLEOTIDE SEQUENCE</scope>
    <source>
        <strain evidence="1 3">I ESC-2004</strain>
    </source>
</reference>
<name>R7UL71_CAPTE</name>